<feature type="coiled-coil region" evidence="3">
    <location>
        <begin position="498"/>
        <end position="861"/>
    </location>
</feature>
<dbReference type="Gene3D" id="1.10.287.2610">
    <property type="match status" value="1"/>
</dbReference>
<dbReference type="InterPro" id="IPR051861">
    <property type="entry name" value="NET_actin-binding_domain"/>
</dbReference>
<feature type="region of interest" description="Disordered" evidence="4">
    <location>
        <begin position="112"/>
        <end position="131"/>
    </location>
</feature>
<feature type="domain" description="NAB" evidence="5">
    <location>
        <begin position="13"/>
        <end position="93"/>
    </location>
</feature>
<keyword evidence="6" id="KW-1185">Reference proteome</keyword>
<dbReference type="Proteomes" id="UP001652660">
    <property type="component" value="Chromosome 2c"/>
</dbReference>
<dbReference type="GO" id="GO:0051015">
    <property type="term" value="F:actin filament binding"/>
    <property type="evidence" value="ECO:0007669"/>
    <property type="project" value="TreeGrafter"/>
</dbReference>
<evidence type="ECO:0000313" key="8">
    <source>
        <dbReference type="RefSeq" id="XP_027107358.1"/>
    </source>
</evidence>
<organism evidence="6 7">
    <name type="scientific">Coffea arabica</name>
    <name type="common">Arabian coffee</name>
    <dbReference type="NCBI Taxonomy" id="13443"/>
    <lineage>
        <taxon>Eukaryota</taxon>
        <taxon>Viridiplantae</taxon>
        <taxon>Streptophyta</taxon>
        <taxon>Embryophyta</taxon>
        <taxon>Tracheophyta</taxon>
        <taxon>Spermatophyta</taxon>
        <taxon>Magnoliopsida</taxon>
        <taxon>eudicotyledons</taxon>
        <taxon>Gunneridae</taxon>
        <taxon>Pentapetalae</taxon>
        <taxon>asterids</taxon>
        <taxon>lamiids</taxon>
        <taxon>Gentianales</taxon>
        <taxon>Rubiaceae</taxon>
        <taxon>Ixoroideae</taxon>
        <taxon>Gardenieae complex</taxon>
        <taxon>Bertiereae - Coffeeae clade</taxon>
        <taxon>Coffeeae</taxon>
        <taxon>Coffea</taxon>
    </lineage>
</organism>
<evidence type="ECO:0000313" key="6">
    <source>
        <dbReference type="Proteomes" id="UP001652660"/>
    </source>
</evidence>
<feature type="coiled-coil region" evidence="3">
    <location>
        <begin position="1028"/>
        <end position="1083"/>
    </location>
</feature>
<feature type="coiled-coil region" evidence="3">
    <location>
        <begin position="246"/>
        <end position="455"/>
    </location>
</feature>
<sequence>MATISHTNSRRMYSWWWDSHISPKNSKWLQENLTDMDAKVKSMIKLIEEDADSFAKRAEMYYKKRPELMKLVEEFYRAYRALAERYDHATGVIRHAHRTMAEAFPNQVSLMLDDSPANSASGPDHQTPEMSTPVRVFFEPDELQNEALGLSALHSNGAKRNGTLTEDGRVRKSLQFHEAEEKEKNVLSSDKQSHNSQLLSEQNQVHESEEILSLKKALVKVEEEKEAGLMQYQQSLEKLSMLEYEIARAHEDSKGLSEQASQAQAQAATLKEALTKLETEKEANLLQYRQCLDRISDLEKTISRAQEDAEEHNQRVYKAETEAQSLKDELTKVSAEKDAALDQYMSSLEMISNLEHKLQCTEEDISKLKERAEKAENEVETLKQAISRLTQEKEAAEVQYHQCLETISSLERNLSSAQEEAKRLNVEIENGIATLKGAEEQCLLLERSNHSLQSEVEVLMLKMGNQSQELTEKQKELGRLWTCIQEERLRFVEAETAFQTLQHLHAQAQEELRSLSSELQNKVQTLREMETHNKGLHEEVLKVKEENKSLNELRVSSAITIKDLQNEISSLTETKGELEEEVELRLDQRNALQQEIYCLKEELNDFNKKHSSIMEQVRAVGLNADSFGTSVKELQDENSNLKDSCQRESSEKLALLEKLEILEQLLEKNSILENSLADLNAELEAVRHKITALEGSCQSLLEEKSALLDDKASLQAQLQDANQSLENLSEKNTFLENSLSDALDELQGLKTKSRSLEESCQLLVDEKARVVAEKDVLTSQLESTKMRLDDLERRYLDLGEQYSDLEKEKESSDCKIQELQISLDVQKQEHASFTHTREMQLACLESDRSLLQEEINSSKREFNKELDNSFHSHIEVFILRKCARDLEEKNFYLSAKNQKLFETSISLEKMLYELKKDNLSQKAKIISLSDEGSTLRKGIFQLLKALDIVPIHDNSNRSGQDQTFLNHILSKLEGAKKSMYETEEENLRRSVELSVLVAMIGQLRIDAQNLELEKCINDQELRIRHEQLFALQNEALKLHEMNEELRTQLIEGDHKQESLLTKVSDLQKKLQDLRGSYLDLQSENSKTCEEKGSLTKEFLLLGEKNGTLEEENSVVFREMLYLGHLSSFFRSCVDEKSLEIRALAEELDEVNNDNDDLRKRLNLMERKLGEVLIQKEIELQQLHEDHQKTKVREETLLSELEMARDDIETWEAYASDLFVELEASKLYQILYEETLHQLTEACETLKNESTTKDADIKLLRERANLLASQNEGLNVQLSAYGPAITSLSECISSLVKRTCLHGQLEIPQYEEQKDAEVLDHVCENGGNDIEEVVADPISALQDLHWRIQSIEKAVTQREHLLKQENQSVHSELETAKKQIAELKSESNQRRRNSKPTSEWSEMDNGLLTKDIMLDQISEFSPYQISRREQGDAEVQNIESWETVDHDGSIDLTVGKSNKMVNPSTEKITNLHRVKSAKKQKNELPISDILIEKELGVDKLEFSKRSTEPLQEGNRRKVLERLNSDVQKLTNLQITVQDLKRKLQIIEKSRKGKAIDECDILKEQLEEAETAILKLFDLNGKLMKNMEGTPLSSHAKSSSMESEESGSGRKRKTSEQARRISERIGRLQLEVQKIQFVLLKLDDEKDSSKGKSKISEMKRRVLLRDYLYGYGVVRSNHRRKKAPFCACVRPRTEGD</sequence>
<comment type="similarity">
    <text evidence="2">Belongs to the NET family.</text>
</comment>
<dbReference type="OrthoDB" id="10255522at2759"/>
<dbReference type="PANTHER" id="PTHR32258">
    <property type="entry name" value="PROTEIN NETWORKED 4A"/>
    <property type="match status" value="1"/>
</dbReference>
<evidence type="ECO:0000313" key="7">
    <source>
        <dbReference type="RefSeq" id="XP_027107357.1"/>
    </source>
</evidence>
<dbReference type="InterPro" id="IPR011684">
    <property type="entry name" value="NAB"/>
</dbReference>
<feature type="region of interest" description="Disordered" evidence="4">
    <location>
        <begin position="1382"/>
        <end position="1403"/>
    </location>
</feature>
<feature type="region of interest" description="Disordered" evidence="4">
    <location>
        <begin position="1586"/>
        <end position="1617"/>
    </location>
</feature>
<dbReference type="GO" id="GO:0005886">
    <property type="term" value="C:plasma membrane"/>
    <property type="evidence" value="ECO:0007669"/>
    <property type="project" value="TreeGrafter"/>
</dbReference>
<evidence type="ECO:0000256" key="4">
    <source>
        <dbReference type="SAM" id="MobiDB-lite"/>
    </source>
</evidence>
<reference evidence="7 8" key="2">
    <citation type="submission" date="2025-04" db="UniProtKB">
        <authorList>
            <consortium name="RefSeq"/>
        </authorList>
    </citation>
    <scope>IDENTIFICATION</scope>
    <source>
        <tissue evidence="7 8">Leaves</tissue>
    </source>
</reference>
<proteinExistence type="inferred from homology"/>
<keyword evidence="1 3" id="KW-0175">Coiled coil</keyword>
<reference evidence="6" key="1">
    <citation type="journal article" date="2025" name="Foods">
        <title>Unveiling the Microbial Signatures of Arabica Coffee Cherries: Insights into Ripeness Specific Diversity, Functional Traits, and Implications for Quality and Safety.</title>
        <authorList>
            <consortium name="RefSeq"/>
            <person name="Tenea G.N."/>
            <person name="Cifuentes V."/>
            <person name="Reyes P."/>
            <person name="Cevallos-Vallejos M."/>
        </authorList>
    </citation>
    <scope>NUCLEOTIDE SEQUENCE [LARGE SCALE GENOMIC DNA]</scope>
</reference>
<gene>
    <name evidence="7 8" type="primary">LOC113727406</name>
</gene>
<dbReference type="GeneID" id="113727406"/>
<evidence type="ECO:0000256" key="3">
    <source>
        <dbReference type="SAM" id="Coils"/>
    </source>
</evidence>
<dbReference type="RefSeq" id="XP_027107358.1">
    <property type="nucleotide sequence ID" value="XM_027251557.1"/>
</dbReference>
<dbReference type="Pfam" id="PF07765">
    <property type="entry name" value="KIP1"/>
    <property type="match status" value="1"/>
</dbReference>
<accession>A0A6P6VW54</accession>
<name>A0A6P6VW54_COFAR</name>
<feature type="region of interest" description="Disordered" evidence="4">
    <location>
        <begin position="178"/>
        <end position="206"/>
    </location>
</feature>
<evidence type="ECO:0000256" key="1">
    <source>
        <dbReference type="ARBA" id="ARBA00023054"/>
    </source>
</evidence>
<dbReference type="PROSITE" id="PS51774">
    <property type="entry name" value="NAB"/>
    <property type="match status" value="1"/>
</dbReference>
<feature type="compositionally biased region" description="Polar residues" evidence="4">
    <location>
        <begin position="186"/>
        <end position="203"/>
    </location>
</feature>
<dbReference type="PANTHER" id="PTHR32258:SF32">
    <property type="entry name" value="PROTEIN NETWORKED 1D"/>
    <property type="match status" value="1"/>
</dbReference>
<protein>
    <submittedName>
        <fullName evidence="7 8">Protein NETWORKED 1D-like</fullName>
    </submittedName>
</protein>
<feature type="coiled-coil region" evidence="3">
    <location>
        <begin position="1133"/>
        <end position="1174"/>
    </location>
</feature>
<dbReference type="RefSeq" id="XP_027107357.1">
    <property type="nucleotide sequence ID" value="XM_027251556.1"/>
</dbReference>
<evidence type="ECO:0000256" key="2">
    <source>
        <dbReference type="ARBA" id="ARBA00038006"/>
    </source>
</evidence>
<evidence type="ECO:0000259" key="5">
    <source>
        <dbReference type="PROSITE" id="PS51774"/>
    </source>
</evidence>
<feature type="coiled-coil region" evidence="3">
    <location>
        <begin position="1528"/>
        <end position="1577"/>
    </location>
</feature>